<dbReference type="EMBL" id="KC513615">
    <property type="protein sequence ID" value="AGE96273.1"/>
    <property type="molecule type" value="Genomic_DNA"/>
</dbReference>
<keyword evidence="12" id="KW-0012">Acyltransferase</keyword>
<dbReference type="InterPro" id="IPR036770">
    <property type="entry name" value="Ankyrin_rpt-contain_sf"/>
</dbReference>
<keyword evidence="9" id="KW-0449">Lipoprotein</keyword>
<evidence type="ECO:0000256" key="12">
    <source>
        <dbReference type="RuleBase" id="RU079119"/>
    </source>
</evidence>
<evidence type="ECO:0000256" key="10">
    <source>
        <dbReference type="ARBA" id="ARBA00048048"/>
    </source>
</evidence>
<evidence type="ECO:0000256" key="11">
    <source>
        <dbReference type="PROSITE-ProRule" id="PRU00023"/>
    </source>
</evidence>
<comment type="domain">
    <text evidence="12">The DHHC domain is required for palmitoyltransferase activity.</text>
</comment>
<keyword evidence="5" id="KW-1133">Transmembrane helix</keyword>
<dbReference type="PROSITE" id="PS50216">
    <property type="entry name" value="DHHC"/>
    <property type="match status" value="1"/>
</dbReference>
<evidence type="ECO:0000256" key="1">
    <source>
        <dbReference type="ARBA" id="ARBA00004141"/>
    </source>
</evidence>
<keyword evidence="3" id="KW-0812">Transmembrane</keyword>
<dbReference type="PROSITE" id="PS50088">
    <property type="entry name" value="ANK_REPEAT"/>
    <property type="match status" value="1"/>
</dbReference>
<dbReference type="PROSITE" id="PS50297">
    <property type="entry name" value="ANK_REP_REGION"/>
    <property type="match status" value="1"/>
</dbReference>
<dbReference type="EC" id="2.3.1.225" evidence="12"/>
<dbReference type="InterPro" id="IPR002110">
    <property type="entry name" value="Ankyrin_rpt"/>
</dbReference>
<evidence type="ECO:0000256" key="9">
    <source>
        <dbReference type="ARBA" id="ARBA00023288"/>
    </source>
</evidence>
<dbReference type="SUPFAM" id="SSF48403">
    <property type="entry name" value="Ankyrin repeat"/>
    <property type="match status" value="1"/>
</dbReference>
<evidence type="ECO:0000256" key="5">
    <source>
        <dbReference type="ARBA" id="ARBA00022989"/>
    </source>
</evidence>
<dbReference type="VEuPathDB" id="MicrosporidiaDB:ECU10_0720"/>
<dbReference type="InterPro" id="IPR001594">
    <property type="entry name" value="Palmitoyltrfase_DHHC"/>
</dbReference>
<dbReference type="PANTHER" id="PTHR24161">
    <property type="entry name" value="ANK_REP_REGION DOMAIN-CONTAINING PROTEIN-RELATED"/>
    <property type="match status" value="1"/>
</dbReference>
<evidence type="ECO:0000256" key="2">
    <source>
        <dbReference type="ARBA" id="ARBA00010104"/>
    </source>
</evidence>
<keyword evidence="8" id="KW-0564">Palmitate</keyword>
<sequence>MFLLPPRCLFPEKYDSFSFPARLIFVCFVYPMDDAEIKGALMAKDPESLEGIPNDYRFSDGTGLIHWASMYNNLDVCRRLVGCHGAVNSVGGVLDSSPLYYALYNSNYRVMKLLIEHGADITYVNKSGLGLLHTCARFDDVLGMVLLLSHGADIGVRDTRKRTLWTYARIKRAKNVTRFLEVSTMIGRHRRWMVEGMFIGMHWVSFFLGRRWQVGVAVALLIFWGRVAHTRLPMYLNLFYSFYISYRIFGRGYEHIIYMLEYFSTLLRLVVSKPRFGPVSTCSGARELISAMIDQDEYTMENFCYTCLARKTGGTKHCSICNRCILGFDHHCPCINRCISRDSAELFGSHLLSTLTVAVSVLLSNQIPEMGLELVSVATFIILVLAARSPRPV</sequence>
<dbReference type="PANTHER" id="PTHR24161:SF85">
    <property type="entry name" value="PALMITOYLTRANSFERASE HIP14"/>
    <property type="match status" value="1"/>
</dbReference>
<evidence type="ECO:0000256" key="4">
    <source>
        <dbReference type="ARBA" id="ARBA00022737"/>
    </source>
</evidence>
<dbReference type="GO" id="GO:0016020">
    <property type="term" value="C:membrane"/>
    <property type="evidence" value="ECO:0007669"/>
    <property type="project" value="UniProtKB-SubCell"/>
</dbReference>
<comment type="subcellular location">
    <subcellularLocation>
        <location evidence="1">Membrane</location>
        <topology evidence="1">Multi-pass membrane protein</topology>
    </subcellularLocation>
</comment>
<keyword evidence="12" id="KW-0808">Transferase</keyword>
<dbReference type="Gene3D" id="1.25.40.20">
    <property type="entry name" value="Ankyrin repeat-containing domain"/>
    <property type="match status" value="1"/>
</dbReference>
<feature type="domain" description="Palmitoyltransferase DHHC" evidence="13">
    <location>
        <begin position="300"/>
        <end position="362"/>
    </location>
</feature>
<evidence type="ECO:0000256" key="7">
    <source>
        <dbReference type="ARBA" id="ARBA00023136"/>
    </source>
</evidence>
<dbReference type="AlphaFoldDB" id="M1K5J2"/>
<evidence type="ECO:0000256" key="6">
    <source>
        <dbReference type="ARBA" id="ARBA00023043"/>
    </source>
</evidence>
<gene>
    <name evidence="14" type="ORF">ECU10_0720</name>
</gene>
<comment type="similarity">
    <text evidence="2">Belongs to the DHHC palmitoyltransferase family. AKR/ZDHHC17 subfamily.</text>
</comment>
<evidence type="ECO:0000259" key="13">
    <source>
        <dbReference type="Pfam" id="PF01529"/>
    </source>
</evidence>
<keyword evidence="4" id="KW-0677">Repeat</keyword>
<feature type="repeat" description="ANK" evidence="11">
    <location>
        <begin position="94"/>
        <end position="126"/>
    </location>
</feature>
<dbReference type="VEuPathDB" id="MicrosporidiaDB:AEWR_100630"/>
<dbReference type="Pfam" id="PF01529">
    <property type="entry name" value="DHHC"/>
    <property type="match status" value="1"/>
</dbReference>
<organism evidence="14">
    <name type="scientific">Encephalitozoon cuniculi</name>
    <name type="common">Microsporidian parasite</name>
    <dbReference type="NCBI Taxonomy" id="6035"/>
    <lineage>
        <taxon>Eukaryota</taxon>
        <taxon>Fungi</taxon>
        <taxon>Fungi incertae sedis</taxon>
        <taxon>Microsporidia</taxon>
        <taxon>Unikaryonidae</taxon>
        <taxon>Encephalitozoon</taxon>
    </lineage>
</organism>
<keyword evidence="7" id="KW-0472">Membrane</keyword>
<name>M1K5J2_ENCCN</name>
<comment type="catalytic activity">
    <reaction evidence="10 12">
        <text>L-cysteinyl-[protein] + hexadecanoyl-CoA = S-hexadecanoyl-L-cysteinyl-[protein] + CoA</text>
        <dbReference type="Rhea" id="RHEA:36683"/>
        <dbReference type="Rhea" id="RHEA-COMP:10131"/>
        <dbReference type="Rhea" id="RHEA-COMP:11032"/>
        <dbReference type="ChEBI" id="CHEBI:29950"/>
        <dbReference type="ChEBI" id="CHEBI:57287"/>
        <dbReference type="ChEBI" id="CHEBI:57379"/>
        <dbReference type="ChEBI" id="CHEBI:74151"/>
        <dbReference type="EC" id="2.3.1.225"/>
    </reaction>
</comment>
<reference evidence="14" key="1">
    <citation type="journal article" date="2013" name="Eukaryot. Cell">
        <title>Extremely Reduced Levels of Heterozygosity in the Vertebrate Pathogen Encephalitozoon cuniculi.</title>
        <authorList>
            <person name="Selman M."/>
            <person name="Sak B."/>
            <person name="Kvac M."/>
            <person name="Farinelli L."/>
            <person name="Weiss L.M."/>
            <person name="Corradi N."/>
        </authorList>
    </citation>
    <scope>NUCLEOTIDE SEQUENCE</scope>
</reference>
<protein>
    <recommendedName>
        <fullName evidence="12">Palmitoyltransferase</fullName>
        <ecNumber evidence="12">2.3.1.225</ecNumber>
    </recommendedName>
</protein>
<proteinExistence type="inferred from homology"/>
<keyword evidence="6 11" id="KW-0040">ANK repeat</keyword>
<dbReference type="VEuPathDB" id="MicrosporidiaDB:AEWQ_100630"/>
<dbReference type="Pfam" id="PF12796">
    <property type="entry name" value="Ank_2"/>
    <property type="match status" value="1"/>
</dbReference>
<accession>M1K5J2</accession>
<evidence type="ECO:0000256" key="3">
    <source>
        <dbReference type="ARBA" id="ARBA00022692"/>
    </source>
</evidence>
<dbReference type="GO" id="GO:0019706">
    <property type="term" value="F:protein-cysteine S-palmitoyltransferase activity"/>
    <property type="evidence" value="ECO:0007669"/>
    <property type="project" value="UniProtKB-EC"/>
</dbReference>
<dbReference type="VEuPathDB" id="MicrosporidiaDB:AEWD_100630"/>
<dbReference type="VEuPathDB" id="MicrosporidiaDB:M970_100630"/>
<evidence type="ECO:0000313" key="14">
    <source>
        <dbReference type="EMBL" id="AGE96273.1"/>
    </source>
</evidence>
<evidence type="ECO:0000256" key="8">
    <source>
        <dbReference type="ARBA" id="ARBA00023139"/>
    </source>
</evidence>
<dbReference type="SMART" id="SM00248">
    <property type="entry name" value="ANK"/>
    <property type="match status" value="3"/>
</dbReference>